<keyword evidence="5" id="KW-0408">Iron</keyword>
<comment type="caution">
    <text evidence="7">The sequence shown here is derived from an EMBL/GenBank/DDBJ whole genome shotgun (WGS) entry which is preliminary data.</text>
</comment>
<sequence length="851" mass="94273">MLAWQALPSSHGLRNPILTQSAVTPTPTPSSARRTWAELHWASPLGLLVFWSRRARPSSWRVRRRARTSKTSVETADLEECLAKEPWRRGFEAAEELEPVELEITDVRWSSMLDLKGTIYRNASGRLRVGCSEYLHWFDGDGFVFALSIDGTKRKAAFASRFVRTSRFLAQEEPSALARAKEGLGMASACPWTPAANGDFFSNVFRIPTNPANTSVLWWGDRLLALCEGGLPYRLNPGTLETLGEALFTSPELSESGVFFFSAHPKRDASSGELFNIGITLGMPLSLEVYCCSAAGELRQRSKVPLKELTFVHDFAITEKYIVLILPPWVCPVEGVLQSLWEGGLGSKFQWQEDLGTRCVLLRRSDLSTVFDETLKPPVSLYHTVNAFDQGEAVVLQVAAHNGSREEVERNFQDMYRSTWTDETRCCLKELVLDISAGQISVSSVGPAEAASFELPTIHPAFVGRKHRHVFTNSAFPSTAGFANSIERLDLEKNLLDRARFDAGQFAGEPMILPKTGPQEELNAYVCTCVYDANVHKSFFAFFDAGNLAAGPVAKVHLPTHVPYSFHGDWVPGFVPVMDDAMGAVPKTDAGNGEEVSSILLRACPACPRCGFGTHVLQAEEMHESLPHHSMRPTASLLRSQASPRKVRKGLQVSFAPESRQEIDSFRHLKELWIDDETLNKNLNEADCAKCHTCVFASELFNGEDTLQLDVWPRSSRFKAICRSCKLSSLFEKVGGWFLMSCALKEVQLPIHEHYRTILTHVDLISRLGCDSGGAGGAPDALTEILQSFDGVTEEVQDAVAWRGTVEKAYFQILKVCDIEGEALEASDTEEDARQEMETDAVPEGSEKKQG</sequence>
<accession>A0ABP0Q9L5</accession>
<evidence type="ECO:0000313" key="8">
    <source>
        <dbReference type="Proteomes" id="UP001642464"/>
    </source>
</evidence>
<organism evidence="7 8">
    <name type="scientific">Durusdinium trenchii</name>
    <dbReference type="NCBI Taxonomy" id="1381693"/>
    <lineage>
        <taxon>Eukaryota</taxon>
        <taxon>Sar</taxon>
        <taxon>Alveolata</taxon>
        <taxon>Dinophyceae</taxon>
        <taxon>Suessiales</taxon>
        <taxon>Symbiodiniaceae</taxon>
        <taxon>Durusdinium</taxon>
    </lineage>
</organism>
<comment type="similarity">
    <text evidence="2">Belongs to the carotenoid oxygenase family.</text>
</comment>
<reference evidence="7 8" key="1">
    <citation type="submission" date="2024-02" db="EMBL/GenBank/DDBJ databases">
        <authorList>
            <person name="Chen Y."/>
            <person name="Shah S."/>
            <person name="Dougan E. K."/>
            <person name="Thang M."/>
            <person name="Chan C."/>
        </authorList>
    </citation>
    <scope>NUCLEOTIDE SEQUENCE [LARGE SCALE GENOMIC DNA]</scope>
</reference>
<keyword evidence="8" id="KW-1185">Reference proteome</keyword>
<comment type="cofactor">
    <cofactor evidence="1">
        <name>Fe(2+)</name>
        <dbReference type="ChEBI" id="CHEBI:29033"/>
    </cofactor>
</comment>
<evidence type="ECO:0000256" key="6">
    <source>
        <dbReference type="SAM" id="MobiDB-lite"/>
    </source>
</evidence>
<gene>
    <name evidence="7" type="ORF">SCF082_LOCUS40134</name>
</gene>
<dbReference type="Pfam" id="PF03055">
    <property type="entry name" value="RPE65"/>
    <property type="match status" value="1"/>
</dbReference>
<protein>
    <submittedName>
        <fullName evidence="7">15'-oxygenase (ACO) (8'-apo-beta-carotenal 15)</fullName>
    </submittedName>
</protein>
<dbReference type="PANTHER" id="PTHR10543">
    <property type="entry name" value="BETA-CAROTENE DIOXYGENASE"/>
    <property type="match status" value="1"/>
</dbReference>
<keyword evidence="4" id="KW-0560">Oxidoreductase</keyword>
<proteinExistence type="inferred from homology"/>
<dbReference type="Proteomes" id="UP001642464">
    <property type="component" value="Unassembled WGS sequence"/>
</dbReference>
<dbReference type="EMBL" id="CAXAMM010039196">
    <property type="protein sequence ID" value="CAK9084619.1"/>
    <property type="molecule type" value="Genomic_DNA"/>
</dbReference>
<evidence type="ECO:0000313" key="7">
    <source>
        <dbReference type="EMBL" id="CAK9084619.1"/>
    </source>
</evidence>
<evidence type="ECO:0000256" key="5">
    <source>
        <dbReference type="ARBA" id="ARBA00023004"/>
    </source>
</evidence>
<dbReference type="PANTHER" id="PTHR10543:SF89">
    <property type="entry name" value="CAROTENOID 9,10(9',10')-CLEAVAGE DIOXYGENASE 1"/>
    <property type="match status" value="1"/>
</dbReference>
<keyword evidence="3" id="KW-0479">Metal-binding</keyword>
<evidence type="ECO:0000256" key="3">
    <source>
        <dbReference type="ARBA" id="ARBA00022723"/>
    </source>
</evidence>
<feature type="region of interest" description="Disordered" evidence="6">
    <location>
        <begin position="825"/>
        <end position="851"/>
    </location>
</feature>
<evidence type="ECO:0000256" key="1">
    <source>
        <dbReference type="ARBA" id="ARBA00001954"/>
    </source>
</evidence>
<dbReference type="InterPro" id="IPR004294">
    <property type="entry name" value="Carotenoid_Oase"/>
</dbReference>
<name>A0ABP0Q9L5_9DINO</name>
<evidence type="ECO:0000256" key="4">
    <source>
        <dbReference type="ARBA" id="ARBA00023002"/>
    </source>
</evidence>
<evidence type="ECO:0000256" key="2">
    <source>
        <dbReference type="ARBA" id="ARBA00006787"/>
    </source>
</evidence>